<dbReference type="RefSeq" id="WP_185979995.1">
    <property type="nucleotide sequence ID" value="NZ_CP060204.1"/>
</dbReference>
<keyword evidence="3" id="KW-1185">Reference proteome</keyword>
<dbReference type="Pfam" id="PF12706">
    <property type="entry name" value="Lactamase_B_2"/>
    <property type="match status" value="1"/>
</dbReference>
<dbReference type="SUPFAM" id="SSF56281">
    <property type="entry name" value="Metallo-hydrolase/oxidoreductase"/>
    <property type="match status" value="1"/>
</dbReference>
<accession>A0A7G7VIF2</accession>
<organism evidence="2 3">
    <name type="scientific">Selenomonas timonae</name>
    <dbReference type="NCBI Taxonomy" id="2754044"/>
    <lineage>
        <taxon>Bacteria</taxon>
        <taxon>Bacillati</taxon>
        <taxon>Bacillota</taxon>
        <taxon>Negativicutes</taxon>
        <taxon>Selenomonadales</taxon>
        <taxon>Selenomonadaceae</taxon>
        <taxon>Selenomonas</taxon>
    </lineage>
</organism>
<reference evidence="2 3" key="1">
    <citation type="submission" date="2020-07" db="EMBL/GenBank/DDBJ databases">
        <title>Complete genome and description of Selenomonas timonensis sp. nov., a new bacterium isolated from a gingivitis subject.</title>
        <authorList>
            <person name="Antezack A."/>
        </authorList>
    </citation>
    <scope>NUCLEOTIDE SEQUENCE [LARGE SCALE GENOMIC DNA]</scope>
    <source>
        <strain evidence="2 3">Marseille-Q3039</strain>
    </source>
</reference>
<dbReference type="EMBL" id="CP060204">
    <property type="protein sequence ID" value="QNH53895.1"/>
    <property type="molecule type" value="Genomic_DNA"/>
</dbReference>
<dbReference type="InterPro" id="IPR036866">
    <property type="entry name" value="RibonucZ/Hydroxyglut_hydro"/>
</dbReference>
<dbReference type="Gene3D" id="3.60.15.10">
    <property type="entry name" value="Ribonuclease Z/Hydroxyacylglutathione hydrolase-like"/>
    <property type="match status" value="1"/>
</dbReference>
<dbReference type="PANTHER" id="PTHR47619">
    <property type="entry name" value="METALLO-HYDROLASE YYCJ-RELATED"/>
    <property type="match status" value="1"/>
</dbReference>
<protein>
    <submittedName>
        <fullName evidence="2">MBL fold metallo-hydrolase</fullName>
    </submittedName>
</protein>
<dbReference type="SMART" id="SM00849">
    <property type="entry name" value="Lactamase_B"/>
    <property type="match status" value="1"/>
</dbReference>
<evidence type="ECO:0000259" key="1">
    <source>
        <dbReference type="SMART" id="SM00849"/>
    </source>
</evidence>
<gene>
    <name evidence="2" type="ORF">H1B31_08485</name>
</gene>
<dbReference type="AlphaFoldDB" id="A0A7G7VIF2"/>
<sequence>MQTIYRKKEYDVRKKGGCSLQVAVLASGSKGNAVYVEMDGARILIDAGISAARITKGLRARGVEPQSLDAVLVTHEHIDHVRGLRTLAKQYHVPILATRGTLAGIDGGAAFAEDMHRISDDFTIGAVTVRPFPISHDAAEPCGFRLEGSHCCTLATDLGIVTETVQDAMEGADVLVLEANHDADLLRQGSYPWPLKRRILSNRGHLANGDAAWALTRMKKPPHKVYLAHLSEENNRPTLARDTVNDILASRGITLDIESCLPEGGAEIIM</sequence>
<dbReference type="PANTHER" id="PTHR47619:SF1">
    <property type="entry name" value="EXODEOXYRIBONUCLEASE WALJ"/>
    <property type="match status" value="1"/>
</dbReference>
<name>A0A7G7VIF2_9FIRM</name>
<dbReference type="Proteomes" id="UP000515480">
    <property type="component" value="Chromosome"/>
</dbReference>
<evidence type="ECO:0000313" key="3">
    <source>
        <dbReference type="Proteomes" id="UP000515480"/>
    </source>
</evidence>
<dbReference type="KEGG" id="stim:H1B31_08485"/>
<keyword evidence="2" id="KW-0378">Hydrolase</keyword>
<dbReference type="InterPro" id="IPR001279">
    <property type="entry name" value="Metallo-B-lactamas"/>
</dbReference>
<feature type="domain" description="Metallo-beta-lactamase" evidence="1">
    <location>
        <begin position="30"/>
        <end position="205"/>
    </location>
</feature>
<evidence type="ECO:0000313" key="2">
    <source>
        <dbReference type="EMBL" id="QNH53895.1"/>
    </source>
</evidence>
<dbReference type="InterPro" id="IPR052533">
    <property type="entry name" value="WalJ/YycJ-like"/>
</dbReference>
<dbReference type="GO" id="GO:0016787">
    <property type="term" value="F:hydrolase activity"/>
    <property type="evidence" value="ECO:0007669"/>
    <property type="project" value="UniProtKB-KW"/>
</dbReference>
<proteinExistence type="predicted"/>